<gene>
    <name evidence="1" type="ORF">JCM14108_3108</name>
</gene>
<name>X0QHE4_9LACO</name>
<accession>X0QHE4</accession>
<dbReference type="EMBL" id="BAKI01000062">
    <property type="protein sequence ID" value="GAF38015.1"/>
    <property type="molecule type" value="Genomic_DNA"/>
</dbReference>
<evidence type="ECO:0000313" key="2">
    <source>
        <dbReference type="Proteomes" id="UP000019488"/>
    </source>
</evidence>
<organism evidence="1 2">
    <name type="scientific">Lentilactobacillus farraginis DSM 18382 = JCM 14108</name>
    <dbReference type="NCBI Taxonomy" id="1423743"/>
    <lineage>
        <taxon>Bacteria</taxon>
        <taxon>Bacillati</taxon>
        <taxon>Bacillota</taxon>
        <taxon>Bacilli</taxon>
        <taxon>Lactobacillales</taxon>
        <taxon>Lactobacillaceae</taxon>
        <taxon>Lentilactobacillus</taxon>
    </lineage>
</organism>
<comment type="caution">
    <text evidence="1">The sequence shown here is derived from an EMBL/GenBank/DDBJ whole genome shotgun (WGS) entry which is preliminary data.</text>
</comment>
<dbReference type="Proteomes" id="UP000019488">
    <property type="component" value="Unassembled WGS sequence"/>
</dbReference>
<protein>
    <submittedName>
        <fullName evidence="1">Uncharacterized protein</fullName>
    </submittedName>
</protein>
<sequence length="50" mass="5994">MLADIYGFVKRFHIFSFKGILNQRKALVDIYQVLYIVIVYKECDFSNNFL</sequence>
<reference evidence="1" key="1">
    <citation type="journal article" date="2014" name="Genome Announc.">
        <title>Draft Genome Sequences of Two Lactobacillus Strains, L. farraginis JCM 14108T and L. composti JCM 14202T, Isolated from Compost of Distilled Shochu Residue.</title>
        <authorList>
            <person name="Yuki M."/>
            <person name="Oshima K."/>
            <person name="Suda W."/>
            <person name="Kitahara M."/>
            <person name="Kitamura K."/>
            <person name="Iida T."/>
            <person name="Hattori M."/>
            <person name="Ohkuma M."/>
        </authorList>
    </citation>
    <scope>NUCLEOTIDE SEQUENCE [LARGE SCALE GENOMIC DNA]</scope>
    <source>
        <strain evidence="1">JCM 14108</strain>
    </source>
</reference>
<evidence type="ECO:0000313" key="1">
    <source>
        <dbReference type="EMBL" id="GAF38015.1"/>
    </source>
</evidence>
<proteinExistence type="predicted"/>
<dbReference type="AlphaFoldDB" id="X0QHE4"/>